<dbReference type="SUPFAM" id="SSF52833">
    <property type="entry name" value="Thioredoxin-like"/>
    <property type="match status" value="1"/>
</dbReference>
<dbReference type="RefSeq" id="XP_014183409.1">
    <property type="nucleotide sequence ID" value="XM_014327934.1"/>
</dbReference>
<reference evidence="1 2" key="1">
    <citation type="journal article" date="2012" name="Eukaryot. Cell">
        <title>Draft genome sequence of CBS 2479, the standard type strain of Trichosporon asahii.</title>
        <authorList>
            <person name="Yang R.Y."/>
            <person name="Li H.T."/>
            <person name="Zhu H."/>
            <person name="Zhou G.P."/>
            <person name="Wang M."/>
            <person name="Wang L."/>
        </authorList>
    </citation>
    <scope>NUCLEOTIDE SEQUENCE [LARGE SCALE GENOMIC DNA]</scope>
    <source>
        <strain evidence="2">ATCC 90039 / CBS 2479 / JCM 2466 / KCTC 7840 / NCYC 2677 / UAMH 7654</strain>
    </source>
</reference>
<comment type="caution">
    <text evidence="1">The sequence shown here is derived from an EMBL/GenBank/DDBJ whole genome shotgun (WGS) entry which is preliminary data.</text>
</comment>
<dbReference type="VEuPathDB" id="FungiDB:A1Q1_06330"/>
<protein>
    <recommendedName>
        <fullName evidence="3">GST N-terminal domain-containing protein</fullName>
    </recommendedName>
</protein>
<dbReference type="InterPro" id="IPR036282">
    <property type="entry name" value="Glutathione-S-Trfase_C_sf"/>
</dbReference>
<dbReference type="Gene3D" id="3.40.30.10">
    <property type="entry name" value="Glutaredoxin"/>
    <property type="match status" value="1"/>
</dbReference>
<dbReference type="HOGENOM" id="CLU_011226_0_4_1"/>
<proteinExistence type="predicted"/>
<evidence type="ECO:0000313" key="1">
    <source>
        <dbReference type="EMBL" id="EJT52224.1"/>
    </source>
</evidence>
<dbReference type="InterPro" id="IPR036249">
    <property type="entry name" value="Thioredoxin-like_sf"/>
</dbReference>
<dbReference type="OrthoDB" id="4951845at2759"/>
<dbReference type="Proteomes" id="UP000002748">
    <property type="component" value="Unassembled WGS sequence"/>
</dbReference>
<gene>
    <name evidence="1" type="ORF">A1Q1_06330</name>
</gene>
<dbReference type="AlphaFoldDB" id="J6F5B7"/>
<dbReference type="EMBL" id="ALBS01000032">
    <property type="protein sequence ID" value="EJT52224.1"/>
    <property type="molecule type" value="Genomic_DNA"/>
</dbReference>
<accession>J6F5B7</accession>
<evidence type="ECO:0008006" key="3">
    <source>
        <dbReference type="Google" id="ProtNLM"/>
    </source>
</evidence>
<dbReference type="SUPFAM" id="SSF47616">
    <property type="entry name" value="GST C-terminal domain-like"/>
    <property type="match status" value="1"/>
</dbReference>
<sequence length="253" mass="27729">MTKDTSPIPLYGLSLEEGQNINVGPYAWKTEVDLSTLGVPYELKGKTFAQIRGEFEKETGNPKVSVPTLKTEDGWITDSWTIAEYKYGTPERSLFAGGEALNRFINTWVDKDLFGALVPLFAPWLYQAQNAESSAWFLKQKLGGDKSKIDALIAASKDDAWVDQTAAAARGTLGTLEKHLAALKAAGKGPFIAGTDYPTHADSDVFGWYGASAAVRPYDLLAKVWHHEDLPLVSEWAKKVVEVSGVNAPKYPY</sequence>
<evidence type="ECO:0000313" key="2">
    <source>
        <dbReference type="Proteomes" id="UP000002748"/>
    </source>
</evidence>
<dbReference type="KEGG" id="tasa:A1Q1_06330"/>
<name>J6F5B7_TRIAS</name>
<dbReference type="Gene3D" id="1.20.1050.10">
    <property type="match status" value="1"/>
</dbReference>
<dbReference type="GeneID" id="25989842"/>
<organism evidence="1 2">
    <name type="scientific">Trichosporon asahii var. asahii (strain ATCC 90039 / CBS 2479 / JCM 2466 / KCTC 7840 / NBRC 103889/ NCYC 2677 / UAMH 7654)</name>
    <name type="common">Yeast</name>
    <dbReference type="NCBI Taxonomy" id="1186058"/>
    <lineage>
        <taxon>Eukaryota</taxon>
        <taxon>Fungi</taxon>
        <taxon>Dikarya</taxon>
        <taxon>Basidiomycota</taxon>
        <taxon>Agaricomycotina</taxon>
        <taxon>Tremellomycetes</taxon>
        <taxon>Trichosporonales</taxon>
        <taxon>Trichosporonaceae</taxon>
        <taxon>Trichosporon</taxon>
    </lineage>
</organism>